<keyword evidence="3" id="KW-1185">Reference proteome</keyword>
<evidence type="ECO:0000256" key="1">
    <source>
        <dbReference type="SAM" id="MobiDB-lite"/>
    </source>
</evidence>
<dbReference type="Proteomes" id="UP001630127">
    <property type="component" value="Unassembled WGS sequence"/>
</dbReference>
<organism evidence="2 3">
    <name type="scientific">Cinchona calisaya</name>
    <dbReference type="NCBI Taxonomy" id="153742"/>
    <lineage>
        <taxon>Eukaryota</taxon>
        <taxon>Viridiplantae</taxon>
        <taxon>Streptophyta</taxon>
        <taxon>Embryophyta</taxon>
        <taxon>Tracheophyta</taxon>
        <taxon>Spermatophyta</taxon>
        <taxon>Magnoliopsida</taxon>
        <taxon>eudicotyledons</taxon>
        <taxon>Gunneridae</taxon>
        <taxon>Pentapetalae</taxon>
        <taxon>asterids</taxon>
        <taxon>lamiids</taxon>
        <taxon>Gentianales</taxon>
        <taxon>Rubiaceae</taxon>
        <taxon>Cinchonoideae</taxon>
        <taxon>Cinchoneae</taxon>
        <taxon>Cinchona</taxon>
    </lineage>
</organism>
<sequence>MIDEPLKLDFFTLGHDLKDCEININPKTSKSDDDGDSKDDPKAANPSTEGKEKIVFDMENSIVKDIVMLQEEEVTLTLPTCPDVADRSLVVMSSLRMASCPCIAILNA</sequence>
<reference evidence="2 3" key="1">
    <citation type="submission" date="2024-11" db="EMBL/GenBank/DDBJ databases">
        <title>A near-complete genome assembly of Cinchona calisaya.</title>
        <authorList>
            <person name="Lian D.C."/>
            <person name="Zhao X.W."/>
            <person name="Wei L."/>
        </authorList>
    </citation>
    <scope>NUCLEOTIDE SEQUENCE [LARGE SCALE GENOMIC DNA]</scope>
    <source>
        <tissue evidence="2">Nenye</tissue>
    </source>
</reference>
<gene>
    <name evidence="2" type="ORF">ACH5RR_037153</name>
</gene>
<feature type="region of interest" description="Disordered" evidence="1">
    <location>
        <begin position="24"/>
        <end position="51"/>
    </location>
</feature>
<dbReference type="AlphaFoldDB" id="A0ABD2Y8Z1"/>
<comment type="caution">
    <text evidence="2">The sequence shown here is derived from an EMBL/GenBank/DDBJ whole genome shotgun (WGS) entry which is preliminary data.</text>
</comment>
<proteinExistence type="predicted"/>
<accession>A0ABD2Y8Z1</accession>
<evidence type="ECO:0000313" key="3">
    <source>
        <dbReference type="Proteomes" id="UP001630127"/>
    </source>
</evidence>
<evidence type="ECO:0000313" key="2">
    <source>
        <dbReference type="EMBL" id="KAL3502704.1"/>
    </source>
</evidence>
<dbReference type="EMBL" id="JBJUIK010000015">
    <property type="protein sequence ID" value="KAL3502704.1"/>
    <property type="molecule type" value="Genomic_DNA"/>
</dbReference>
<protein>
    <submittedName>
        <fullName evidence="2">Uncharacterized protein</fullName>
    </submittedName>
</protein>
<name>A0ABD2Y8Z1_9GENT</name>